<keyword evidence="3" id="KW-0540">Nuclease</keyword>
<dbReference type="EMBL" id="SDPP02000003">
    <property type="protein sequence ID" value="KAA1376612.1"/>
    <property type="molecule type" value="Genomic_DNA"/>
</dbReference>
<feature type="domain" description="Restriction endonuclease type IV Mrr" evidence="1">
    <location>
        <begin position="294"/>
        <end position="401"/>
    </location>
</feature>
<dbReference type="Proteomes" id="UP001515100">
    <property type="component" value="Unassembled WGS sequence"/>
</dbReference>
<comment type="caution">
    <text evidence="3">The sequence shown here is derived from an EMBL/GenBank/DDBJ whole genome shotgun (WGS) entry which is preliminary data.</text>
</comment>
<protein>
    <submittedName>
        <fullName evidence="3">Restriction endonuclease</fullName>
    </submittedName>
</protein>
<organism evidence="3 4">
    <name type="scientific">Aeromicrobium fastidiosum</name>
    <dbReference type="NCBI Taxonomy" id="52699"/>
    <lineage>
        <taxon>Bacteria</taxon>
        <taxon>Bacillati</taxon>
        <taxon>Actinomycetota</taxon>
        <taxon>Actinomycetes</taxon>
        <taxon>Propionibacteriales</taxon>
        <taxon>Nocardioidaceae</taxon>
        <taxon>Aeromicrobium</taxon>
    </lineage>
</organism>
<reference evidence="3" key="1">
    <citation type="submission" date="2019-09" db="EMBL/GenBank/DDBJ databases">
        <authorList>
            <person name="Li J."/>
        </authorList>
    </citation>
    <scope>NUCLEOTIDE SEQUENCE [LARGE SCALE GENOMIC DNA]</scope>
    <source>
        <strain evidence="3">NRBC 14897</strain>
    </source>
</reference>
<name>A0A641AP92_9ACTN</name>
<evidence type="ECO:0000313" key="4">
    <source>
        <dbReference type="Proteomes" id="UP001515100"/>
    </source>
</evidence>
<keyword evidence="4" id="KW-1185">Reference proteome</keyword>
<dbReference type="InterPro" id="IPR041409">
    <property type="entry name" value="RE_AspBHI_N"/>
</dbReference>
<dbReference type="OrthoDB" id="3010308at2"/>
<gene>
    <name evidence="3" type="ORF">ESP62_013245</name>
</gene>
<dbReference type="GO" id="GO:0004519">
    <property type="term" value="F:endonuclease activity"/>
    <property type="evidence" value="ECO:0007669"/>
    <property type="project" value="UniProtKB-KW"/>
</dbReference>
<dbReference type="Pfam" id="PF04471">
    <property type="entry name" value="Mrr_cat"/>
    <property type="match status" value="1"/>
</dbReference>
<accession>A0A641AP92</accession>
<dbReference type="AlphaFoldDB" id="A0A641AP92"/>
<dbReference type="GO" id="GO:0003677">
    <property type="term" value="F:DNA binding"/>
    <property type="evidence" value="ECO:0007669"/>
    <property type="project" value="InterPro"/>
</dbReference>
<dbReference type="InterPro" id="IPR011856">
    <property type="entry name" value="tRNA_endonuc-like_dom_sf"/>
</dbReference>
<evidence type="ECO:0000259" key="2">
    <source>
        <dbReference type="Pfam" id="PF18062"/>
    </source>
</evidence>
<keyword evidence="3" id="KW-0255">Endonuclease</keyword>
<dbReference type="Pfam" id="PF18062">
    <property type="entry name" value="RE_AspBHI_N"/>
    <property type="match status" value="1"/>
</dbReference>
<feature type="domain" description="Restriction endonuclease AspBHI N-terminal" evidence="2">
    <location>
        <begin position="65"/>
        <end position="238"/>
    </location>
</feature>
<sequence>MDIRWPAVGEVLRYSKGADRSIPELNGFTNFHYLTRDPEVPTGKRILLESGINRVSTVTHDGVERRPLLALRSSPWKAGVATTPWQDVFSLDYGHVRYFGDHKVSTMGPVGSTPGNGALLEAWNLHASPVESERLDAPPILIFRAVPQFIGNVRVDKGYVDFCGVAVIERLEHVVQKDPITGITFPNIVVDLCVVDLSDREDRFDFRWIDDRRNPELSSAQTLRHAPDAWERWTREGKASISRVRRRVISSRVLAKSDQQPPAGSDQADVLERIYHQFDDNKHAFESLAARVAGRVLGSSGASYRDGWITKAGGDGGLDFVGRLDIGFGGSTTPIVVLGQAKCKQTSSSISPDEVARLVARLKRGWVGVFVTTGSFSRQAQIEIVDDQYPVVLIHGKTLVEEVLNIAAESFGGDVDAFLASAFDAHATSVAHRRPEEILLA</sequence>
<dbReference type="InterPro" id="IPR007560">
    <property type="entry name" value="Restrct_endonuc_IV_Mrr"/>
</dbReference>
<evidence type="ECO:0000259" key="1">
    <source>
        <dbReference type="Pfam" id="PF04471"/>
    </source>
</evidence>
<evidence type="ECO:0000313" key="3">
    <source>
        <dbReference type="EMBL" id="KAA1376612.1"/>
    </source>
</evidence>
<proteinExistence type="predicted"/>
<dbReference type="Gene3D" id="3.40.1350.10">
    <property type="match status" value="1"/>
</dbReference>
<keyword evidence="3" id="KW-0378">Hydrolase</keyword>
<dbReference type="GO" id="GO:0016874">
    <property type="term" value="F:ligase activity"/>
    <property type="evidence" value="ECO:0007669"/>
    <property type="project" value="UniProtKB-KW"/>
</dbReference>
<dbReference type="GO" id="GO:0009307">
    <property type="term" value="P:DNA restriction-modification system"/>
    <property type="evidence" value="ECO:0007669"/>
    <property type="project" value="InterPro"/>
</dbReference>
<dbReference type="Gene3D" id="2.30.280.20">
    <property type="match status" value="1"/>
</dbReference>